<evidence type="ECO:0000256" key="9">
    <source>
        <dbReference type="ARBA" id="ARBA00023237"/>
    </source>
</evidence>
<evidence type="ECO:0000256" key="6">
    <source>
        <dbReference type="ARBA" id="ARBA00023077"/>
    </source>
</evidence>
<keyword evidence="2 10" id="KW-0813">Transport</keyword>
<keyword evidence="3 10" id="KW-1134">Transmembrane beta strand</keyword>
<evidence type="ECO:0000256" key="4">
    <source>
        <dbReference type="ARBA" id="ARBA00022692"/>
    </source>
</evidence>
<dbReference type="InterPro" id="IPR010917">
    <property type="entry name" value="TonB_rcpt_CS"/>
</dbReference>
<evidence type="ECO:0000256" key="5">
    <source>
        <dbReference type="ARBA" id="ARBA00022729"/>
    </source>
</evidence>
<dbReference type="InterPro" id="IPR000531">
    <property type="entry name" value="Beta-barrel_TonB"/>
</dbReference>
<name>A0A364RIE6_9BACT</name>
<evidence type="ECO:0000313" key="16">
    <source>
        <dbReference type="Proteomes" id="UP000251692"/>
    </source>
</evidence>
<dbReference type="Gene3D" id="2.40.170.20">
    <property type="entry name" value="TonB-dependent receptor, beta-barrel domain"/>
    <property type="match status" value="1"/>
</dbReference>
<reference evidence="15 16" key="2">
    <citation type="submission" date="2018-07" db="EMBL/GenBank/DDBJ databases">
        <title>Pontibacter sp. 2b14 genomic sequence and assembly.</title>
        <authorList>
            <person name="Du Z.-J."/>
        </authorList>
    </citation>
    <scope>NUCLEOTIDE SEQUENCE [LARGE SCALE GENOMIC DNA]</scope>
    <source>
        <strain evidence="15 16">2b14</strain>
    </source>
</reference>
<dbReference type="EMBL" id="QMDV01000001">
    <property type="protein sequence ID" value="RAU84067.1"/>
    <property type="molecule type" value="Genomic_DNA"/>
</dbReference>
<dbReference type="PROSITE" id="PS52016">
    <property type="entry name" value="TONB_DEPENDENT_REC_3"/>
    <property type="match status" value="1"/>
</dbReference>
<dbReference type="AlphaFoldDB" id="A0A364RIE6"/>
<reference evidence="15 16" key="1">
    <citation type="submission" date="2018-06" db="EMBL/GenBank/DDBJ databases">
        <authorList>
            <person name="Liu Z.-W."/>
        </authorList>
    </citation>
    <scope>NUCLEOTIDE SEQUENCE [LARGE SCALE GENOMIC DNA]</scope>
    <source>
        <strain evidence="15 16">2b14</strain>
    </source>
</reference>
<keyword evidence="5 12" id="KW-0732">Signal</keyword>
<dbReference type="OrthoDB" id="9764669at2"/>
<dbReference type="SUPFAM" id="SSF56935">
    <property type="entry name" value="Porins"/>
    <property type="match status" value="1"/>
</dbReference>
<organism evidence="15 16">
    <name type="scientific">Pontibacter arcticus</name>
    <dbReference type="NCBI Taxonomy" id="2080288"/>
    <lineage>
        <taxon>Bacteria</taxon>
        <taxon>Pseudomonadati</taxon>
        <taxon>Bacteroidota</taxon>
        <taxon>Cytophagia</taxon>
        <taxon>Cytophagales</taxon>
        <taxon>Hymenobacteraceae</taxon>
        <taxon>Pontibacter</taxon>
    </lineage>
</organism>
<protein>
    <submittedName>
        <fullName evidence="15">TonB-dependent receptor</fullName>
    </submittedName>
</protein>
<dbReference type="Pfam" id="PF00593">
    <property type="entry name" value="TonB_dep_Rec_b-barrel"/>
    <property type="match status" value="1"/>
</dbReference>
<dbReference type="InterPro" id="IPR036942">
    <property type="entry name" value="Beta-barrel_TonB_sf"/>
</dbReference>
<dbReference type="RefSeq" id="WP_112304262.1">
    <property type="nucleotide sequence ID" value="NZ_QMDV01000001.1"/>
</dbReference>
<keyword evidence="7 10" id="KW-0472">Membrane</keyword>
<evidence type="ECO:0000256" key="12">
    <source>
        <dbReference type="SAM" id="SignalP"/>
    </source>
</evidence>
<evidence type="ECO:0000313" key="15">
    <source>
        <dbReference type="EMBL" id="RAU84067.1"/>
    </source>
</evidence>
<comment type="similarity">
    <text evidence="10 11">Belongs to the TonB-dependent receptor family.</text>
</comment>
<feature type="domain" description="TonB-dependent receptor plug" evidence="14">
    <location>
        <begin position="113"/>
        <end position="220"/>
    </location>
</feature>
<evidence type="ECO:0000256" key="3">
    <source>
        <dbReference type="ARBA" id="ARBA00022452"/>
    </source>
</evidence>
<evidence type="ECO:0000259" key="14">
    <source>
        <dbReference type="Pfam" id="PF07715"/>
    </source>
</evidence>
<dbReference type="CDD" id="cd01347">
    <property type="entry name" value="ligand_gated_channel"/>
    <property type="match status" value="1"/>
</dbReference>
<sequence length="802" mass="89509">MRKGLLTGLFFITTLTAFAQKMTVQEQVTHQPLSSVTLRSNTSSTTILTDTKGQADISAFQEADSITVRFVGYKTEVLSYQQLKQKGFKVFLAEDNISLDAVVVSSTRWQQAKKEVPGRIITISPKEVILQNPQTAADLLAQSGEVYIQKSQLGGGSPMIRGFATNRVLLTVDGIRMNTAIFRSGNLQNVISLDPFATERTEILFGPGSVTYGSDAIAGVMSFYTLSPQLATDGKLTVKGNAVTRWSSANAEKTGHFDLHAGFGKWAFVTSATYTDYDNLKMGSNGPTDYLRPEYVETTNGLDKTVTNADPKIQVNTGYNQVNLMQKVRFAPGKNWDLNYGFHYSTTSDYARYDRLTRYKNKVLQAAEWYYGPQEWMMNNLIINQTATTPVYDKLSIKLAHQFFRESRHNRDYNKPIRYDRQEKVNAYSFNVDFEKTLSEKHLLSYGAEAIYNKVNSTGEDVNILTAVTVPGPPRYPDDSDWKSYAAFVTHRYKATEKLSIQSGIRYNHFMLNAAFDNTFYPFPFSEANINAGALTGSTGIVYSPTSSWQVSANLSTGFRTPNIDDIGKIFDSAPGMVVIPNPDLKAEYIYNADFGIAKTFGNFLKLDATAFYSYLDNALVRRNFSFNDQDSIVYAGELSQVQAIQNAASARVWGIQAGAELKLLYGFNLSSHFSYQKGEEELEDGSIAPLRHAAPYFGSTHLTYTINRFRADLYGTYNGELSNAKLAPEEQDKAYLYALDENGKPYSPGWATLNLKALYKINDYLLVSAGLENITDKRYKPYSSGIAAPGRNFIFSLRASF</sequence>
<dbReference type="GO" id="GO:0044718">
    <property type="term" value="P:siderophore transmembrane transport"/>
    <property type="evidence" value="ECO:0007669"/>
    <property type="project" value="TreeGrafter"/>
</dbReference>
<dbReference type="PANTHER" id="PTHR30069:SF29">
    <property type="entry name" value="HEMOGLOBIN AND HEMOGLOBIN-HAPTOGLOBIN-BINDING PROTEIN 1-RELATED"/>
    <property type="match status" value="1"/>
</dbReference>
<dbReference type="InterPro" id="IPR039426">
    <property type="entry name" value="TonB-dep_rcpt-like"/>
</dbReference>
<keyword evidence="16" id="KW-1185">Reference proteome</keyword>
<keyword evidence="6 11" id="KW-0798">TonB box</keyword>
<dbReference type="GO" id="GO:0009279">
    <property type="term" value="C:cell outer membrane"/>
    <property type="evidence" value="ECO:0007669"/>
    <property type="project" value="UniProtKB-SubCell"/>
</dbReference>
<evidence type="ECO:0000256" key="7">
    <source>
        <dbReference type="ARBA" id="ARBA00023136"/>
    </source>
</evidence>
<dbReference type="Gene3D" id="2.170.130.10">
    <property type="entry name" value="TonB-dependent receptor, plug domain"/>
    <property type="match status" value="1"/>
</dbReference>
<keyword evidence="9 10" id="KW-0998">Cell outer membrane</keyword>
<dbReference type="PROSITE" id="PS01156">
    <property type="entry name" value="TONB_DEPENDENT_REC_2"/>
    <property type="match status" value="1"/>
</dbReference>
<feature type="chain" id="PRO_5016661549" evidence="12">
    <location>
        <begin position="20"/>
        <end position="802"/>
    </location>
</feature>
<evidence type="ECO:0000256" key="1">
    <source>
        <dbReference type="ARBA" id="ARBA00004571"/>
    </source>
</evidence>
<comment type="subcellular location">
    <subcellularLocation>
        <location evidence="1 10">Cell outer membrane</location>
        <topology evidence="1 10">Multi-pass membrane protein</topology>
    </subcellularLocation>
</comment>
<evidence type="ECO:0000256" key="11">
    <source>
        <dbReference type="RuleBase" id="RU003357"/>
    </source>
</evidence>
<dbReference type="Proteomes" id="UP000251692">
    <property type="component" value="Unassembled WGS sequence"/>
</dbReference>
<evidence type="ECO:0000256" key="2">
    <source>
        <dbReference type="ARBA" id="ARBA00022448"/>
    </source>
</evidence>
<evidence type="ECO:0000256" key="8">
    <source>
        <dbReference type="ARBA" id="ARBA00023170"/>
    </source>
</evidence>
<dbReference type="Pfam" id="PF07715">
    <property type="entry name" value="Plug"/>
    <property type="match status" value="1"/>
</dbReference>
<gene>
    <name evidence="15" type="ORF">DP923_03190</name>
</gene>
<dbReference type="PANTHER" id="PTHR30069">
    <property type="entry name" value="TONB-DEPENDENT OUTER MEMBRANE RECEPTOR"/>
    <property type="match status" value="1"/>
</dbReference>
<dbReference type="InterPro" id="IPR037066">
    <property type="entry name" value="Plug_dom_sf"/>
</dbReference>
<feature type="signal peptide" evidence="12">
    <location>
        <begin position="1"/>
        <end position="19"/>
    </location>
</feature>
<comment type="caution">
    <text evidence="15">The sequence shown here is derived from an EMBL/GenBank/DDBJ whole genome shotgun (WGS) entry which is preliminary data.</text>
</comment>
<accession>A0A364RIE6</accession>
<keyword evidence="8 15" id="KW-0675">Receptor</keyword>
<proteinExistence type="inferred from homology"/>
<dbReference type="InterPro" id="IPR012910">
    <property type="entry name" value="Plug_dom"/>
</dbReference>
<feature type="domain" description="TonB-dependent receptor-like beta-barrel" evidence="13">
    <location>
        <begin position="290"/>
        <end position="775"/>
    </location>
</feature>
<evidence type="ECO:0000256" key="10">
    <source>
        <dbReference type="PROSITE-ProRule" id="PRU01360"/>
    </source>
</evidence>
<keyword evidence="4 10" id="KW-0812">Transmembrane</keyword>
<evidence type="ECO:0000259" key="13">
    <source>
        <dbReference type="Pfam" id="PF00593"/>
    </source>
</evidence>
<dbReference type="GO" id="GO:0015344">
    <property type="term" value="F:siderophore uptake transmembrane transporter activity"/>
    <property type="evidence" value="ECO:0007669"/>
    <property type="project" value="TreeGrafter"/>
</dbReference>